<gene>
    <name evidence="2" type="ORF">KCG48_02750</name>
</gene>
<dbReference type="Gene3D" id="1.10.3210.10">
    <property type="entry name" value="Hypothetical protein af1432"/>
    <property type="match status" value="1"/>
</dbReference>
<evidence type="ECO:0000313" key="3">
    <source>
        <dbReference type="Proteomes" id="UP000675379"/>
    </source>
</evidence>
<dbReference type="InterPro" id="IPR006675">
    <property type="entry name" value="HDIG_dom"/>
</dbReference>
<name>A0A941CND8_9CLOT</name>
<dbReference type="NCBIfam" id="TIGR00277">
    <property type="entry name" value="HDIG"/>
    <property type="match status" value="1"/>
</dbReference>
<evidence type="ECO:0000313" key="2">
    <source>
        <dbReference type="EMBL" id="MBR0575252.1"/>
    </source>
</evidence>
<dbReference type="Pfam" id="PF01966">
    <property type="entry name" value="HD"/>
    <property type="match status" value="1"/>
</dbReference>
<dbReference type="AlphaFoldDB" id="A0A941CND8"/>
<comment type="caution">
    <text evidence="2">The sequence shown here is derived from an EMBL/GenBank/DDBJ whole genome shotgun (WGS) entry which is preliminary data.</text>
</comment>
<keyword evidence="3" id="KW-1185">Reference proteome</keyword>
<accession>A0A941CND8</accession>
<dbReference type="SUPFAM" id="SSF109604">
    <property type="entry name" value="HD-domain/PDEase-like"/>
    <property type="match status" value="1"/>
</dbReference>
<proteinExistence type="predicted"/>
<dbReference type="Proteomes" id="UP000675379">
    <property type="component" value="Unassembled WGS sequence"/>
</dbReference>
<evidence type="ECO:0000259" key="1">
    <source>
        <dbReference type="Pfam" id="PF01966"/>
    </source>
</evidence>
<sequence length="189" mass="21878">MEVPKMKREEALALLLEYNSNDSLIRHAYAVEAVMRHFARSFGEDEEYWGNIGLLHDLDYEKYPDQHCSMTKVILEERRFDEKMIRAILSHGYGLCTDIKPELPLEKVLYTIDELTGLIMATVYMRPDKSIRELEMKSVLKKFKTPKFAAGVNREVILSGCTMLDRSVEEIIQECINGMRERADILGIT</sequence>
<protein>
    <submittedName>
        <fullName evidence="2">HDIG domain-containing protein</fullName>
    </submittedName>
</protein>
<reference evidence="2" key="1">
    <citation type="submission" date="2021-04" db="EMBL/GenBank/DDBJ databases">
        <title>Proteiniclasticum sedimins sp. nov., an obligate anaerobic bacterium isolated from anaerobic sludge.</title>
        <authorList>
            <person name="Liu J."/>
        </authorList>
    </citation>
    <scope>NUCLEOTIDE SEQUENCE</scope>
    <source>
        <strain evidence="2">BAD-10</strain>
    </source>
</reference>
<dbReference type="EMBL" id="JAGSCS010000002">
    <property type="protein sequence ID" value="MBR0575252.1"/>
    <property type="molecule type" value="Genomic_DNA"/>
</dbReference>
<dbReference type="PANTHER" id="PTHR38659">
    <property type="entry name" value="METAL-DEPENDENT PHOSPHOHYDROLASE"/>
    <property type="match status" value="1"/>
</dbReference>
<dbReference type="InterPro" id="IPR006674">
    <property type="entry name" value="HD_domain"/>
</dbReference>
<feature type="domain" description="HD" evidence="1">
    <location>
        <begin position="25"/>
        <end position="115"/>
    </location>
</feature>
<organism evidence="2 3">
    <name type="scientific">Proteiniclasticum sediminis</name>
    <dbReference type="NCBI Taxonomy" id="2804028"/>
    <lineage>
        <taxon>Bacteria</taxon>
        <taxon>Bacillati</taxon>
        <taxon>Bacillota</taxon>
        <taxon>Clostridia</taxon>
        <taxon>Eubacteriales</taxon>
        <taxon>Clostridiaceae</taxon>
        <taxon>Proteiniclasticum</taxon>
    </lineage>
</organism>
<dbReference type="PANTHER" id="PTHR38659:SF2">
    <property type="entry name" value="HDIG DOMAIN PROTEIN"/>
    <property type="match status" value="1"/>
</dbReference>